<dbReference type="PANTHER" id="PTHR46796">
    <property type="entry name" value="HTH-TYPE TRANSCRIPTIONAL ACTIVATOR RHAS-RELATED"/>
    <property type="match status" value="1"/>
</dbReference>
<dbReference type="PROSITE" id="PS00041">
    <property type="entry name" value="HTH_ARAC_FAMILY_1"/>
    <property type="match status" value="1"/>
</dbReference>
<organism evidence="5 6">
    <name type="scientific">Winogradskya humida</name>
    <dbReference type="NCBI Taxonomy" id="113566"/>
    <lineage>
        <taxon>Bacteria</taxon>
        <taxon>Bacillati</taxon>
        <taxon>Actinomycetota</taxon>
        <taxon>Actinomycetes</taxon>
        <taxon>Micromonosporales</taxon>
        <taxon>Micromonosporaceae</taxon>
        <taxon>Winogradskya</taxon>
    </lineage>
</organism>
<evidence type="ECO:0000256" key="1">
    <source>
        <dbReference type="ARBA" id="ARBA00023015"/>
    </source>
</evidence>
<dbReference type="InterPro" id="IPR050204">
    <property type="entry name" value="AraC_XylS_family_regulators"/>
</dbReference>
<reference evidence="5 6" key="1">
    <citation type="submission" date="2021-01" db="EMBL/GenBank/DDBJ databases">
        <title>Whole genome shotgun sequence of Actinoplanes humidus NBRC 14915.</title>
        <authorList>
            <person name="Komaki H."/>
            <person name="Tamura T."/>
        </authorList>
    </citation>
    <scope>NUCLEOTIDE SEQUENCE [LARGE SCALE GENOMIC DNA]</scope>
    <source>
        <strain evidence="5 6">NBRC 14915</strain>
    </source>
</reference>
<evidence type="ECO:0000256" key="3">
    <source>
        <dbReference type="ARBA" id="ARBA00023163"/>
    </source>
</evidence>
<dbReference type="SMART" id="SM00342">
    <property type="entry name" value="HTH_ARAC"/>
    <property type="match status" value="1"/>
</dbReference>
<dbReference type="Gene3D" id="1.10.10.60">
    <property type="entry name" value="Homeodomain-like"/>
    <property type="match status" value="2"/>
</dbReference>
<keyword evidence="2" id="KW-0238">DNA-binding</keyword>
<dbReference type="InterPro" id="IPR018060">
    <property type="entry name" value="HTH_AraC"/>
</dbReference>
<dbReference type="RefSeq" id="WP_203840589.1">
    <property type="nucleotide sequence ID" value="NZ_BAAATV010000013.1"/>
</dbReference>
<feature type="domain" description="HTH araC/xylS-type" evidence="4">
    <location>
        <begin position="198"/>
        <end position="296"/>
    </location>
</feature>
<dbReference type="EMBL" id="BOMN01000092">
    <property type="protein sequence ID" value="GIE23540.1"/>
    <property type="molecule type" value="Genomic_DNA"/>
</dbReference>
<comment type="caution">
    <text evidence="5">The sequence shown here is derived from an EMBL/GenBank/DDBJ whole genome shotgun (WGS) entry which is preliminary data.</text>
</comment>
<keyword evidence="6" id="KW-1185">Reference proteome</keyword>
<dbReference type="Pfam" id="PF12833">
    <property type="entry name" value="HTH_18"/>
    <property type="match status" value="1"/>
</dbReference>
<sequence length="314" mass="34328">MDLLQDHLTRARASGGVFARTAATPPWGLRLAGTIQLSVHTVVQGRAWLWFDDPAAAFELAPGDLALVRGGRAHHIAHEPGADCLDPGEFAVRHAEPLPDPGRRLSVFLCGAYRFSGDIGQGLLDALPEVIPLSAGVGDPLHDIIAVLSRELSTDEPGRQTILDRLLDVLLVLALRTGLTQSPDAPRWFRASADPRLSPALRAVHEDAAHPWTVPELAALSGLSRAAFARIFTQALDQTPMQYLTDWRMALARDHLRTSDLTLAQIAELTGYGSPYAFATAFNRHHQRAPGTWRREELDRVAARPDITDTVHIF</sequence>
<evidence type="ECO:0000313" key="6">
    <source>
        <dbReference type="Proteomes" id="UP000603200"/>
    </source>
</evidence>
<protein>
    <submittedName>
        <fullName evidence="5">AraC family transcriptional regulator</fullName>
    </submittedName>
</protein>
<dbReference type="Proteomes" id="UP000603200">
    <property type="component" value="Unassembled WGS sequence"/>
</dbReference>
<keyword evidence="3" id="KW-0804">Transcription</keyword>
<gene>
    <name evidence="5" type="ORF">Ahu01nite_066420</name>
</gene>
<dbReference type="PROSITE" id="PS01124">
    <property type="entry name" value="HTH_ARAC_FAMILY_2"/>
    <property type="match status" value="1"/>
</dbReference>
<dbReference type="InterPro" id="IPR009057">
    <property type="entry name" value="Homeodomain-like_sf"/>
</dbReference>
<proteinExistence type="predicted"/>
<dbReference type="Pfam" id="PF12852">
    <property type="entry name" value="Cupin_6"/>
    <property type="match status" value="1"/>
</dbReference>
<dbReference type="InterPro" id="IPR018062">
    <property type="entry name" value="HTH_AraC-typ_CS"/>
</dbReference>
<evidence type="ECO:0000259" key="4">
    <source>
        <dbReference type="PROSITE" id="PS01124"/>
    </source>
</evidence>
<evidence type="ECO:0000256" key="2">
    <source>
        <dbReference type="ARBA" id="ARBA00023125"/>
    </source>
</evidence>
<dbReference type="SUPFAM" id="SSF46689">
    <property type="entry name" value="Homeodomain-like"/>
    <property type="match status" value="2"/>
</dbReference>
<keyword evidence="1" id="KW-0805">Transcription regulation</keyword>
<name>A0ABQ3ZY59_9ACTN</name>
<evidence type="ECO:0000313" key="5">
    <source>
        <dbReference type="EMBL" id="GIE23540.1"/>
    </source>
</evidence>
<dbReference type="PANTHER" id="PTHR46796:SF13">
    <property type="entry name" value="HTH-TYPE TRANSCRIPTIONAL ACTIVATOR RHAS"/>
    <property type="match status" value="1"/>
</dbReference>
<accession>A0ABQ3ZY59</accession>
<dbReference type="InterPro" id="IPR032783">
    <property type="entry name" value="AraC_lig"/>
</dbReference>